<dbReference type="PANTHER" id="PTHR47356">
    <property type="entry name" value="FAD-DEPENDENT MONOOXYGENASE ASQG-RELATED"/>
    <property type="match status" value="1"/>
</dbReference>
<sequence>MWRLVSETNSGIFNDDELSGLRSLAEQHFGDSISETMTFEDLYTHGQQTTLVSVEDHVFPRWHYRRILTAGDAAHKAHTISAHGGNGAMETSAVLVNALRHKLKDTSHDAKLTESDISDIFAEAQEARFGRAIAAVNHGRHTNDASIKETSLPQDCRRLLLPPLRPADDL</sequence>
<dbReference type="GO" id="GO:0004497">
    <property type="term" value="F:monooxygenase activity"/>
    <property type="evidence" value="ECO:0007669"/>
    <property type="project" value="UniProtKB-KW"/>
</dbReference>
<dbReference type="Gene3D" id="3.50.50.60">
    <property type="entry name" value="FAD/NAD(P)-binding domain"/>
    <property type="match status" value="1"/>
</dbReference>
<proteinExistence type="inferred from homology"/>
<dbReference type="GO" id="GO:0071949">
    <property type="term" value="F:FAD binding"/>
    <property type="evidence" value="ECO:0007669"/>
    <property type="project" value="InterPro"/>
</dbReference>
<reference evidence="8 9" key="1">
    <citation type="submission" date="2018-12" db="EMBL/GenBank/DDBJ databases">
        <title>Genome of Verticillium dahliae isolate Getta Getta.</title>
        <authorList>
            <person name="Gardiner D.M."/>
        </authorList>
    </citation>
    <scope>NUCLEOTIDE SEQUENCE [LARGE SCALE GENOMIC DNA]</scope>
    <source>
        <strain evidence="8 9">Getta Getta</strain>
    </source>
</reference>
<evidence type="ECO:0000256" key="2">
    <source>
        <dbReference type="ARBA" id="ARBA00007992"/>
    </source>
</evidence>
<keyword evidence="5" id="KW-0560">Oxidoreductase</keyword>
<evidence type="ECO:0000259" key="7">
    <source>
        <dbReference type="Pfam" id="PF01494"/>
    </source>
</evidence>
<protein>
    <recommendedName>
        <fullName evidence="7">FAD-binding domain-containing protein</fullName>
    </recommendedName>
</protein>
<keyword evidence="4" id="KW-0274">FAD</keyword>
<dbReference type="InterPro" id="IPR036188">
    <property type="entry name" value="FAD/NAD-bd_sf"/>
</dbReference>
<name>A0A444S8D5_VERDA</name>
<evidence type="ECO:0000256" key="1">
    <source>
        <dbReference type="ARBA" id="ARBA00001974"/>
    </source>
</evidence>
<comment type="caution">
    <text evidence="8">The sequence shown here is derived from an EMBL/GenBank/DDBJ whole genome shotgun (WGS) entry which is preliminary data.</text>
</comment>
<organism evidence="8 9">
    <name type="scientific">Verticillium dahliae</name>
    <name type="common">Verticillium wilt</name>
    <dbReference type="NCBI Taxonomy" id="27337"/>
    <lineage>
        <taxon>Eukaryota</taxon>
        <taxon>Fungi</taxon>
        <taxon>Dikarya</taxon>
        <taxon>Ascomycota</taxon>
        <taxon>Pezizomycotina</taxon>
        <taxon>Sordariomycetes</taxon>
        <taxon>Hypocreomycetidae</taxon>
        <taxon>Glomerellales</taxon>
        <taxon>Plectosphaerellaceae</taxon>
        <taxon>Verticillium</taxon>
    </lineage>
</organism>
<comment type="cofactor">
    <cofactor evidence="1">
        <name>FAD</name>
        <dbReference type="ChEBI" id="CHEBI:57692"/>
    </cofactor>
</comment>
<evidence type="ECO:0000256" key="6">
    <source>
        <dbReference type="ARBA" id="ARBA00023033"/>
    </source>
</evidence>
<dbReference type="AlphaFoldDB" id="A0A444S8D5"/>
<gene>
    <name evidence="8" type="ORF">VDGE_08735</name>
</gene>
<keyword evidence="6" id="KW-0503">Monooxygenase</keyword>
<evidence type="ECO:0000256" key="3">
    <source>
        <dbReference type="ARBA" id="ARBA00022630"/>
    </source>
</evidence>
<evidence type="ECO:0000256" key="4">
    <source>
        <dbReference type="ARBA" id="ARBA00022827"/>
    </source>
</evidence>
<dbReference type="Proteomes" id="UP000288725">
    <property type="component" value="Chromosome 1"/>
</dbReference>
<dbReference type="EMBL" id="RSDZ01000011">
    <property type="protein sequence ID" value="RXG49658.1"/>
    <property type="molecule type" value="Genomic_DNA"/>
</dbReference>
<dbReference type="PANTHER" id="PTHR47356:SF2">
    <property type="entry name" value="FAD-BINDING DOMAIN-CONTAINING PROTEIN-RELATED"/>
    <property type="match status" value="1"/>
</dbReference>
<accession>A0A444S8D5</accession>
<evidence type="ECO:0000256" key="5">
    <source>
        <dbReference type="ARBA" id="ARBA00023002"/>
    </source>
</evidence>
<comment type="similarity">
    <text evidence="2">Belongs to the paxM FAD-dependent monooxygenase family.</text>
</comment>
<evidence type="ECO:0000313" key="9">
    <source>
        <dbReference type="Proteomes" id="UP000288725"/>
    </source>
</evidence>
<evidence type="ECO:0000313" key="8">
    <source>
        <dbReference type="EMBL" id="RXG49658.1"/>
    </source>
</evidence>
<dbReference type="InterPro" id="IPR050562">
    <property type="entry name" value="FAD_mOase_fung"/>
</dbReference>
<dbReference type="InterPro" id="IPR002938">
    <property type="entry name" value="FAD-bd"/>
</dbReference>
<keyword evidence="3" id="KW-0285">Flavoprotein</keyword>
<feature type="domain" description="FAD-binding" evidence="7">
    <location>
        <begin position="32"/>
        <end position="112"/>
    </location>
</feature>
<dbReference type="Pfam" id="PF01494">
    <property type="entry name" value="FAD_binding_3"/>
    <property type="match status" value="1"/>
</dbReference>
<dbReference type="SUPFAM" id="SSF51905">
    <property type="entry name" value="FAD/NAD(P)-binding domain"/>
    <property type="match status" value="1"/>
</dbReference>